<evidence type="ECO:0000256" key="6">
    <source>
        <dbReference type="PIRSR" id="PIRSR602129-50"/>
    </source>
</evidence>
<sequence length="357" mass="39126">MLINATNQSMDSWDQSPSATIIEMKLIEWLRARVGYRAGDAGVFTSGGTQSNLMGLMLARDAFFARQGHSIQQDGLPGDIRQYKVFCSENAHFSVQKNMALMGLGYRSVTLVKTDRFARMDVEDLKAKIAEAQANGEQIMAIVATAGTTDAGAIDPLRVIAGIAAEHQIWLHVDAAWGGALLLSEHYRDYLDGIECVDSITLDFHKQFFQTISCGAFLLKDARHYELMRYQAAYLNSEFDEENGVPNLVSKSLQTTRRFDALKLWMALEALGQKQYAVIIDHGVTMAKNVAEYVASQPTLELVMEPQLASVLFRSRPQQTRAATMPPSPYSTSASATRCSTPVAPTSASPSTTASPA</sequence>
<dbReference type="GO" id="GO:0005737">
    <property type="term" value="C:cytoplasm"/>
    <property type="evidence" value="ECO:0007669"/>
    <property type="project" value="TreeGrafter"/>
</dbReference>
<proteinExistence type="inferred from homology"/>
<comment type="similarity">
    <text evidence="2 7">Belongs to the group II decarboxylase family.</text>
</comment>
<evidence type="ECO:0000256" key="2">
    <source>
        <dbReference type="ARBA" id="ARBA00009533"/>
    </source>
</evidence>
<dbReference type="Gene3D" id="3.40.640.10">
    <property type="entry name" value="Type I PLP-dependent aspartate aminotransferase-like (Major domain)"/>
    <property type="match status" value="1"/>
</dbReference>
<evidence type="ECO:0000256" key="8">
    <source>
        <dbReference type="SAM" id="MobiDB-lite"/>
    </source>
</evidence>
<reference evidence="9 10" key="1">
    <citation type="submission" date="2019-03" db="EMBL/GenBank/DDBJ databases">
        <authorList>
            <consortium name="Pathogen Informatics"/>
        </authorList>
    </citation>
    <scope>NUCLEOTIDE SEQUENCE [LARGE SCALE GENOMIC DNA]</scope>
    <source>
        <strain evidence="9 10">NCTC13038</strain>
    </source>
</reference>
<keyword evidence="5 7" id="KW-0456">Lyase</keyword>
<dbReference type="InterPro" id="IPR015421">
    <property type="entry name" value="PyrdxlP-dep_Trfase_major"/>
</dbReference>
<dbReference type="Proteomes" id="UP000332594">
    <property type="component" value="Unassembled WGS sequence"/>
</dbReference>
<feature type="modified residue" description="N6-(pyridoxal phosphate)lysine" evidence="6">
    <location>
        <position position="206"/>
    </location>
</feature>
<dbReference type="Pfam" id="PF00282">
    <property type="entry name" value="Pyridoxal_deC"/>
    <property type="match status" value="1"/>
</dbReference>
<evidence type="ECO:0000256" key="3">
    <source>
        <dbReference type="ARBA" id="ARBA00022793"/>
    </source>
</evidence>
<evidence type="ECO:0000313" key="10">
    <source>
        <dbReference type="Proteomes" id="UP000332594"/>
    </source>
</evidence>
<protein>
    <submittedName>
        <fullName evidence="9">L-2,4-diaminobutyrate decarboxylase</fullName>
        <ecNumber evidence="9">4.1.1.86</ecNumber>
    </submittedName>
</protein>
<evidence type="ECO:0000256" key="4">
    <source>
        <dbReference type="ARBA" id="ARBA00022898"/>
    </source>
</evidence>
<name>A0A485BV71_RAOTE</name>
<gene>
    <name evidence="9" type="primary">ddc_1</name>
    <name evidence="9" type="ORF">NCTC13038_02612</name>
</gene>
<dbReference type="PANTHER" id="PTHR45677:SF8">
    <property type="entry name" value="CYSTEINE SULFINIC ACID DECARBOXYLASE"/>
    <property type="match status" value="1"/>
</dbReference>
<dbReference type="PANTHER" id="PTHR45677">
    <property type="entry name" value="GLUTAMATE DECARBOXYLASE-RELATED"/>
    <property type="match status" value="1"/>
</dbReference>
<dbReference type="EC" id="4.1.1.86" evidence="9"/>
<dbReference type="InterPro" id="IPR015424">
    <property type="entry name" value="PyrdxlP-dep_Trfase"/>
</dbReference>
<evidence type="ECO:0000256" key="5">
    <source>
        <dbReference type="ARBA" id="ARBA00023239"/>
    </source>
</evidence>
<dbReference type="EMBL" id="CAADJG010000002">
    <property type="protein sequence ID" value="VFS72429.1"/>
    <property type="molecule type" value="Genomic_DNA"/>
</dbReference>
<organism evidence="9 10">
    <name type="scientific">Raoultella terrigena</name>
    <name type="common">Klebsiella terrigena</name>
    <dbReference type="NCBI Taxonomy" id="577"/>
    <lineage>
        <taxon>Bacteria</taxon>
        <taxon>Pseudomonadati</taxon>
        <taxon>Pseudomonadota</taxon>
        <taxon>Gammaproteobacteria</taxon>
        <taxon>Enterobacterales</taxon>
        <taxon>Enterobacteriaceae</taxon>
        <taxon>Klebsiella/Raoultella group</taxon>
        <taxon>Raoultella</taxon>
    </lineage>
</organism>
<feature type="region of interest" description="Disordered" evidence="8">
    <location>
        <begin position="319"/>
        <end position="357"/>
    </location>
</feature>
<dbReference type="GO" id="GO:0019752">
    <property type="term" value="P:carboxylic acid metabolic process"/>
    <property type="evidence" value="ECO:0007669"/>
    <property type="project" value="InterPro"/>
</dbReference>
<keyword evidence="4 6" id="KW-0663">Pyridoxal phosphate</keyword>
<dbReference type="InterPro" id="IPR002129">
    <property type="entry name" value="PyrdxlP-dep_de-COase"/>
</dbReference>
<keyword evidence="3" id="KW-0210">Decarboxylase</keyword>
<dbReference type="SUPFAM" id="SSF53383">
    <property type="entry name" value="PLP-dependent transferases"/>
    <property type="match status" value="1"/>
</dbReference>
<comment type="cofactor">
    <cofactor evidence="1 6 7">
        <name>pyridoxal 5'-phosphate</name>
        <dbReference type="ChEBI" id="CHEBI:597326"/>
    </cofactor>
</comment>
<evidence type="ECO:0000256" key="1">
    <source>
        <dbReference type="ARBA" id="ARBA00001933"/>
    </source>
</evidence>
<dbReference type="InterPro" id="IPR015422">
    <property type="entry name" value="PyrdxlP-dep_Trfase_small"/>
</dbReference>
<feature type="compositionally biased region" description="Low complexity" evidence="8">
    <location>
        <begin position="322"/>
        <end position="357"/>
    </location>
</feature>
<dbReference type="AlphaFoldDB" id="A0A485BV71"/>
<dbReference type="GO" id="GO:0033983">
    <property type="term" value="F:diaminobutyrate decarboxylase activity"/>
    <property type="evidence" value="ECO:0007669"/>
    <property type="project" value="UniProtKB-EC"/>
</dbReference>
<evidence type="ECO:0000256" key="7">
    <source>
        <dbReference type="RuleBase" id="RU000382"/>
    </source>
</evidence>
<accession>A0A485BV71</accession>
<dbReference type="Gene3D" id="3.90.1150.10">
    <property type="entry name" value="Aspartate Aminotransferase, domain 1"/>
    <property type="match status" value="1"/>
</dbReference>
<evidence type="ECO:0000313" key="9">
    <source>
        <dbReference type="EMBL" id="VFS72429.1"/>
    </source>
</evidence>
<dbReference type="GO" id="GO:0030170">
    <property type="term" value="F:pyridoxal phosphate binding"/>
    <property type="evidence" value="ECO:0007669"/>
    <property type="project" value="InterPro"/>
</dbReference>